<comment type="caution">
    <text evidence="1">The sequence shown here is derived from an EMBL/GenBank/DDBJ whole genome shotgun (WGS) entry which is preliminary data.</text>
</comment>
<accession>A0AAE3KCX5</accession>
<name>A0AAE3KCX5_9GAMM</name>
<protein>
    <submittedName>
        <fullName evidence="1">Uncharacterized protein</fullName>
    </submittedName>
</protein>
<dbReference type="RefSeq" id="WP_253481362.1">
    <property type="nucleotide sequence ID" value="NZ_JALJXV010000008.1"/>
</dbReference>
<dbReference type="EMBL" id="JALJXV010000008">
    <property type="protein sequence ID" value="MCP1676206.1"/>
    <property type="molecule type" value="Genomic_DNA"/>
</dbReference>
<organism evidence="1 2">
    <name type="scientific">Natronocella acetinitrilica</name>
    <dbReference type="NCBI Taxonomy" id="414046"/>
    <lineage>
        <taxon>Bacteria</taxon>
        <taxon>Pseudomonadati</taxon>
        <taxon>Pseudomonadota</taxon>
        <taxon>Gammaproteobacteria</taxon>
        <taxon>Chromatiales</taxon>
        <taxon>Ectothiorhodospiraceae</taxon>
        <taxon>Natronocella</taxon>
    </lineage>
</organism>
<evidence type="ECO:0000313" key="1">
    <source>
        <dbReference type="EMBL" id="MCP1676206.1"/>
    </source>
</evidence>
<dbReference type="Proteomes" id="UP001205843">
    <property type="component" value="Unassembled WGS sequence"/>
</dbReference>
<reference evidence="1" key="1">
    <citation type="submission" date="2022-03" db="EMBL/GenBank/DDBJ databases">
        <title>Genomic Encyclopedia of Type Strains, Phase III (KMG-III): the genomes of soil and plant-associated and newly described type strains.</title>
        <authorList>
            <person name="Whitman W."/>
        </authorList>
    </citation>
    <scope>NUCLEOTIDE SEQUENCE</scope>
    <source>
        <strain evidence="1">ANL 6-2</strain>
    </source>
</reference>
<sequence>MSFVRDYESAYYSMTWMGPKGYPEQANSGRCYFTGLLGMFRYFGEDDVLFADGISGDGFSFRWCPVWGAPAFNGGKSAFHELWEYTPRILGFEGHWEEDDPDGWDGAWSRLRSLVDRGIPVQVGLHYSLLLPYGAKTSPRIAFQHETMGPTGFGHHVVVTAYDLDAGSVTIYEPNDVLPYSKYDVPVEVFRRAWEESQQRGPSGYEPWAHHHPWGGEWSLHDGYGPYLMVWVEPERNPEWDIKAAIRDSFRRNLKILSGEYPRPYALFGNQWQIPRFETGAPGMAACARAIERGELGDAVAPGGDVRPLFVRGNIPNHGVLGRLGASGYLRRVAHELENHGLPADDVMGASQHMAESSELFKKLRYTSELKSAGSVLSRIADQELQALEKMQAAYPTVRNLE</sequence>
<evidence type="ECO:0000313" key="2">
    <source>
        <dbReference type="Proteomes" id="UP001205843"/>
    </source>
</evidence>
<dbReference type="AlphaFoldDB" id="A0AAE3KCX5"/>
<gene>
    <name evidence="1" type="ORF">J2T57_003365</name>
</gene>
<proteinExistence type="predicted"/>
<keyword evidence="2" id="KW-1185">Reference proteome</keyword>